<evidence type="ECO:0000259" key="2">
    <source>
        <dbReference type="PROSITE" id="PS50888"/>
    </source>
</evidence>
<feature type="region of interest" description="Disordered" evidence="1">
    <location>
        <begin position="29"/>
        <end position="56"/>
    </location>
</feature>
<keyword evidence="3" id="KW-1185">Reference proteome</keyword>
<dbReference type="SUPFAM" id="SSF47459">
    <property type="entry name" value="HLH, helix-loop-helix DNA-binding domain"/>
    <property type="match status" value="1"/>
</dbReference>
<name>A0ABM4D057_HYDVU</name>
<dbReference type="GeneID" id="101241277"/>
<dbReference type="PANTHER" id="PTHR19290">
    <property type="entry name" value="BASIC HELIX-LOOP-HELIX PROTEIN NEUROGENIN-RELATED"/>
    <property type="match status" value="1"/>
</dbReference>
<dbReference type="InterPro" id="IPR050359">
    <property type="entry name" value="bHLH_transcription_factors"/>
</dbReference>
<dbReference type="Gene3D" id="4.10.280.10">
    <property type="entry name" value="Helix-loop-helix DNA-binding domain"/>
    <property type="match status" value="1"/>
</dbReference>
<dbReference type="InterPro" id="IPR011598">
    <property type="entry name" value="bHLH_dom"/>
</dbReference>
<gene>
    <name evidence="4" type="primary">LOC101241277</name>
</gene>
<feature type="region of interest" description="Disordered" evidence="1">
    <location>
        <begin position="117"/>
        <end position="139"/>
    </location>
</feature>
<dbReference type="SMART" id="SM00353">
    <property type="entry name" value="HLH"/>
    <property type="match status" value="1"/>
</dbReference>
<sequence length="239" mass="28201">MGYNSNDECAPKTVYKIETEEIEIKQEISKEYKKRRKAINREDADSNNRSNENVSPLADTSIKEKKITLNEKNDYQRKRSKLNNILFRLEKRKKTENTHEELRTELKELDEKLHDKSNQNIFKKRKNTNKNSESKEYEQKVSQIQRRLVANARERSRVHALSNAFNLLRTSIPSYSPEQKLSKLTILRVAINYISALEEILNDNPSIQNFAGFVDECTCILQTEYGRSKFLNYQDKYKN</sequence>
<organism evidence="3 4">
    <name type="scientific">Hydra vulgaris</name>
    <name type="common">Hydra</name>
    <name type="synonym">Hydra attenuata</name>
    <dbReference type="NCBI Taxonomy" id="6087"/>
    <lineage>
        <taxon>Eukaryota</taxon>
        <taxon>Metazoa</taxon>
        <taxon>Cnidaria</taxon>
        <taxon>Hydrozoa</taxon>
        <taxon>Hydroidolina</taxon>
        <taxon>Anthoathecata</taxon>
        <taxon>Aplanulata</taxon>
        <taxon>Hydridae</taxon>
        <taxon>Hydra</taxon>
    </lineage>
</organism>
<dbReference type="InterPro" id="IPR036638">
    <property type="entry name" value="HLH_DNA-bd_sf"/>
</dbReference>
<feature type="domain" description="BHLH" evidence="2">
    <location>
        <begin position="145"/>
        <end position="197"/>
    </location>
</feature>
<accession>A0ABM4D057</accession>
<protein>
    <submittedName>
        <fullName evidence="4">Basic helix-loop-helix transcription factor amos</fullName>
    </submittedName>
</protein>
<proteinExistence type="predicted"/>
<reference evidence="4" key="1">
    <citation type="submission" date="2025-08" db="UniProtKB">
        <authorList>
            <consortium name="RefSeq"/>
        </authorList>
    </citation>
    <scope>IDENTIFICATION</scope>
</reference>
<evidence type="ECO:0000313" key="3">
    <source>
        <dbReference type="Proteomes" id="UP001652625"/>
    </source>
</evidence>
<dbReference type="PANTHER" id="PTHR19290:SF102">
    <property type="entry name" value="TRANSCRIPTION FACTOR ATOH8"/>
    <property type="match status" value="1"/>
</dbReference>
<dbReference type="RefSeq" id="XP_065667564.1">
    <property type="nucleotide sequence ID" value="XM_065811492.1"/>
</dbReference>
<evidence type="ECO:0000256" key="1">
    <source>
        <dbReference type="SAM" id="MobiDB-lite"/>
    </source>
</evidence>
<evidence type="ECO:0000313" key="4">
    <source>
        <dbReference type="RefSeq" id="XP_065667564.1"/>
    </source>
</evidence>
<dbReference type="PROSITE" id="PS50888">
    <property type="entry name" value="BHLH"/>
    <property type="match status" value="1"/>
</dbReference>
<dbReference type="Pfam" id="PF00010">
    <property type="entry name" value="HLH"/>
    <property type="match status" value="1"/>
</dbReference>
<dbReference type="Proteomes" id="UP001652625">
    <property type="component" value="Chromosome 12"/>
</dbReference>